<dbReference type="EMBL" id="BLLK01000058">
    <property type="protein sequence ID" value="GFH57769.1"/>
    <property type="molecule type" value="Genomic_DNA"/>
</dbReference>
<dbReference type="SUPFAM" id="SSF52047">
    <property type="entry name" value="RNI-like"/>
    <property type="match status" value="1"/>
</dbReference>
<gene>
    <name evidence="2" type="ORF">CTEN210_14245</name>
</gene>
<name>A0AAD3HC62_9STRA</name>
<protein>
    <submittedName>
        <fullName evidence="2">Uncharacterized protein</fullName>
    </submittedName>
</protein>
<evidence type="ECO:0000313" key="2">
    <source>
        <dbReference type="EMBL" id="GFH57769.1"/>
    </source>
</evidence>
<keyword evidence="3" id="KW-1185">Reference proteome</keyword>
<dbReference type="Gene3D" id="3.80.10.10">
    <property type="entry name" value="Ribonuclease Inhibitor"/>
    <property type="match status" value="1"/>
</dbReference>
<dbReference type="AlphaFoldDB" id="A0AAD3HC62"/>
<proteinExistence type="predicted"/>
<feature type="compositionally biased region" description="Polar residues" evidence="1">
    <location>
        <begin position="17"/>
        <end position="32"/>
    </location>
</feature>
<reference evidence="2 3" key="1">
    <citation type="journal article" date="2021" name="Sci. Rep.">
        <title>The genome of the diatom Chaetoceros tenuissimus carries an ancient integrated fragment of an extant virus.</title>
        <authorList>
            <person name="Hongo Y."/>
            <person name="Kimura K."/>
            <person name="Takaki Y."/>
            <person name="Yoshida Y."/>
            <person name="Baba S."/>
            <person name="Kobayashi G."/>
            <person name="Nagasaki K."/>
            <person name="Hano T."/>
            <person name="Tomaru Y."/>
        </authorList>
    </citation>
    <scope>NUCLEOTIDE SEQUENCE [LARGE SCALE GENOMIC DNA]</scope>
    <source>
        <strain evidence="2 3">NIES-3715</strain>
    </source>
</reference>
<sequence length="606" mass="68487">MDTFIGSSSSEDKVEDGNNSCPQHNDMDANSSAFDLRTPLLAGRKKESKDTNNRISSVKDPFLELLQPQESCHYIETHMSGKTKTVIPIGRKVDRVISPGYTPIKPWLRGINLHQLKNIMKLVERRCKVENWSRGSIQLSPSNITLQDLQQHVMDPFTRLTQKSFVESMNINGTQSPRWFIHCHSSTTLLELIQCLEQFVLDFSMNGFQKSDDARGGGMTEFTPLYIPDFAVSQSDVESQDIILEKVRKITKARILSIWSQSQALVKDGKCLMDLYNFAQEDFKWALYTLHGKEAVGLVKIFCQSIGAPSDQGNGKTIANRESHFPIKTLFDAVKGLDIENVENSNLFNVLRKNVEIDKHCSRGEAVQNLNTTLKGIFTLFLPILQHASKESSTQEWDQLLSIFSQCTYCQDMILDFSPDRGWNLTIEKAVQMISSLPTSIQNLQLISAPYGLEFVSALARQIQNQHSLEHLELKWICAGKDAQEAGYQLAEAIGLSTSLKSLSLWQTDLVGRRNVQRWAQTFEQGRETSQLNRIHLMGMKGQCPDIEQLTPDKDSMVTWTGTFADSRQRLLVKNGIIIDGTLSDREVELLKESIGDKTEIELTEF</sequence>
<evidence type="ECO:0000256" key="1">
    <source>
        <dbReference type="SAM" id="MobiDB-lite"/>
    </source>
</evidence>
<accession>A0AAD3HC62</accession>
<dbReference type="InterPro" id="IPR032675">
    <property type="entry name" value="LRR_dom_sf"/>
</dbReference>
<comment type="caution">
    <text evidence="2">The sequence shown here is derived from an EMBL/GenBank/DDBJ whole genome shotgun (WGS) entry which is preliminary data.</text>
</comment>
<feature type="region of interest" description="Disordered" evidence="1">
    <location>
        <begin position="1"/>
        <end position="32"/>
    </location>
</feature>
<organism evidence="2 3">
    <name type="scientific">Chaetoceros tenuissimus</name>
    <dbReference type="NCBI Taxonomy" id="426638"/>
    <lineage>
        <taxon>Eukaryota</taxon>
        <taxon>Sar</taxon>
        <taxon>Stramenopiles</taxon>
        <taxon>Ochrophyta</taxon>
        <taxon>Bacillariophyta</taxon>
        <taxon>Coscinodiscophyceae</taxon>
        <taxon>Chaetocerotophycidae</taxon>
        <taxon>Chaetocerotales</taxon>
        <taxon>Chaetocerotaceae</taxon>
        <taxon>Chaetoceros</taxon>
    </lineage>
</organism>
<evidence type="ECO:0000313" key="3">
    <source>
        <dbReference type="Proteomes" id="UP001054902"/>
    </source>
</evidence>
<dbReference type="Proteomes" id="UP001054902">
    <property type="component" value="Unassembled WGS sequence"/>
</dbReference>